<evidence type="ECO:0000256" key="4">
    <source>
        <dbReference type="ARBA" id="ARBA00022525"/>
    </source>
</evidence>
<keyword evidence="7 11" id="KW-0732">Signal</keyword>
<dbReference type="EMBL" id="SRMA01027019">
    <property type="protein sequence ID" value="TRY60827.1"/>
    <property type="molecule type" value="Genomic_DNA"/>
</dbReference>
<dbReference type="GO" id="GO:0031530">
    <property type="term" value="F:gonadotropin-releasing hormone receptor binding"/>
    <property type="evidence" value="ECO:0007669"/>
    <property type="project" value="TreeGrafter"/>
</dbReference>
<keyword evidence="8 10" id="KW-0027">Amidation</keyword>
<feature type="signal peptide" evidence="11">
    <location>
        <begin position="1"/>
        <end position="20"/>
    </location>
</feature>
<name>A0A553N5W6_9TELE</name>
<protein>
    <recommendedName>
        <fullName evidence="10">Progonadoliberin</fullName>
    </recommendedName>
    <component>
        <recommendedName>
            <fullName evidence="10">Gonadoliberin</fullName>
        </recommendedName>
        <alternativeName>
            <fullName evidence="10">Gonadotropin-releasing hormone</fullName>
            <shortName evidence="10">GnRH</shortName>
        </alternativeName>
        <alternativeName>
            <fullName evidence="10">Luliberin</fullName>
        </alternativeName>
        <alternativeName>
            <fullName evidence="10">Luteinizing hormone-releasing hormone</fullName>
            <shortName evidence="10">LH-RH</shortName>
        </alternativeName>
    </component>
    <component>
        <recommendedName>
            <fullName evidence="10">GnRH-associated peptide</fullName>
        </recommendedName>
        <alternativeName>
            <fullName evidence="10">GnRH-associated peptide</fullName>
        </alternativeName>
    </component>
</protein>
<keyword evidence="9" id="KW-0873">Pyrrolidone carboxylic acid</keyword>
<evidence type="ECO:0000313" key="13">
    <source>
        <dbReference type="Proteomes" id="UP000316079"/>
    </source>
</evidence>
<dbReference type="STRING" id="623744.A0A553N5W6"/>
<comment type="similarity">
    <text evidence="3 10">Belongs to the GnRH family.</text>
</comment>
<gene>
    <name evidence="12" type="ORF">DNTS_003161</name>
</gene>
<evidence type="ECO:0000256" key="9">
    <source>
        <dbReference type="ARBA" id="ARBA00023283"/>
    </source>
</evidence>
<evidence type="ECO:0000256" key="1">
    <source>
        <dbReference type="ARBA" id="ARBA00002800"/>
    </source>
</evidence>
<dbReference type="GO" id="GO:0005615">
    <property type="term" value="C:extracellular space"/>
    <property type="evidence" value="ECO:0007669"/>
    <property type="project" value="TreeGrafter"/>
</dbReference>
<evidence type="ECO:0000256" key="8">
    <source>
        <dbReference type="ARBA" id="ARBA00022815"/>
    </source>
</evidence>
<evidence type="ECO:0000256" key="6">
    <source>
        <dbReference type="ARBA" id="ARBA00022702"/>
    </source>
</evidence>
<dbReference type="Proteomes" id="UP000316079">
    <property type="component" value="Unassembled WGS sequence"/>
</dbReference>
<evidence type="ECO:0000256" key="10">
    <source>
        <dbReference type="RuleBase" id="RU000635"/>
    </source>
</evidence>
<evidence type="ECO:0000256" key="11">
    <source>
        <dbReference type="SAM" id="SignalP"/>
    </source>
</evidence>
<keyword evidence="13" id="KW-1185">Reference proteome</keyword>
<sequence>MVLGFRLLLVAGLLLSLAGAQHWSHGWYPGGKRDTDTEPHQASEVSEDFKLCEAGKCTYMRPQGGNILKTILLDALIRDFQKRK</sequence>
<evidence type="ECO:0000256" key="7">
    <source>
        <dbReference type="ARBA" id="ARBA00022729"/>
    </source>
</evidence>
<dbReference type="InterPro" id="IPR002012">
    <property type="entry name" value="GnRH"/>
</dbReference>
<evidence type="ECO:0000256" key="2">
    <source>
        <dbReference type="ARBA" id="ARBA00004613"/>
    </source>
</evidence>
<comment type="subcellular location">
    <subcellularLocation>
        <location evidence="2 10">Secreted</location>
    </subcellularLocation>
</comment>
<dbReference type="GO" id="GO:0005183">
    <property type="term" value="F:gonadotropin hormone-releasing hormone activity"/>
    <property type="evidence" value="ECO:0007669"/>
    <property type="project" value="TreeGrafter"/>
</dbReference>
<dbReference type="InterPro" id="IPR019792">
    <property type="entry name" value="Gonadoliberin"/>
</dbReference>
<feature type="chain" id="PRO_5021983866" description="Progonadoliberin" evidence="11">
    <location>
        <begin position="21"/>
        <end position="84"/>
    </location>
</feature>
<keyword evidence="6 10" id="KW-0372">Hormone</keyword>
<proteinExistence type="inferred from homology"/>
<dbReference type="PANTHER" id="PTHR10522">
    <property type="entry name" value="GONADOLIBERIN"/>
    <property type="match status" value="1"/>
</dbReference>
<keyword evidence="4" id="KW-0964">Secreted</keyword>
<dbReference type="OrthoDB" id="8490433at2759"/>
<keyword evidence="5" id="KW-0165">Cleavage on pair of basic residues</keyword>
<comment type="function">
    <text evidence="1 10">Stimulates the secretion of gonadotropins.</text>
</comment>
<dbReference type="Pfam" id="PF00446">
    <property type="entry name" value="GnRH"/>
    <property type="match status" value="1"/>
</dbReference>
<dbReference type="PROSITE" id="PS00473">
    <property type="entry name" value="GNRH"/>
    <property type="match status" value="1"/>
</dbReference>
<accession>A0A553N5W6</accession>
<evidence type="ECO:0000256" key="3">
    <source>
        <dbReference type="ARBA" id="ARBA00010968"/>
    </source>
</evidence>
<comment type="caution">
    <text evidence="12">The sequence shown here is derived from an EMBL/GenBank/DDBJ whole genome shotgun (WGS) entry which is preliminary data.</text>
</comment>
<reference evidence="12 13" key="1">
    <citation type="journal article" date="2019" name="Sci. Data">
        <title>Hybrid genome assembly and annotation of Danionella translucida.</title>
        <authorList>
            <person name="Kadobianskyi M."/>
            <person name="Schulze L."/>
            <person name="Schuelke M."/>
            <person name="Judkewitz B."/>
        </authorList>
    </citation>
    <scope>NUCLEOTIDE SEQUENCE [LARGE SCALE GENOMIC DNA]</scope>
    <source>
        <strain evidence="12 13">Bolton</strain>
    </source>
</reference>
<evidence type="ECO:0000256" key="5">
    <source>
        <dbReference type="ARBA" id="ARBA00022685"/>
    </source>
</evidence>
<evidence type="ECO:0000313" key="12">
    <source>
        <dbReference type="EMBL" id="TRY60827.1"/>
    </source>
</evidence>
<dbReference type="PANTHER" id="PTHR10522:SF8">
    <property type="entry name" value="PROGONADOLIBERIN"/>
    <property type="match status" value="1"/>
</dbReference>
<dbReference type="AlphaFoldDB" id="A0A553N5W6"/>
<organism evidence="12 13">
    <name type="scientific">Danionella cerebrum</name>
    <dbReference type="NCBI Taxonomy" id="2873325"/>
    <lineage>
        <taxon>Eukaryota</taxon>
        <taxon>Metazoa</taxon>
        <taxon>Chordata</taxon>
        <taxon>Craniata</taxon>
        <taxon>Vertebrata</taxon>
        <taxon>Euteleostomi</taxon>
        <taxon>Actinopterygii</taxon>
        <taxon>Neopterygii</taxon>
        <taxon>Teleostei</taxon>
        <taxon>Ostariophysi</taxon>
        <taxon>Cypriniformes</taxon>
        <taxon>Danionidae</taxon>
        <taxon>Danioninae</taxon>
        <taxon>Danionella</taxon>
    </lineage>
</organism>